<evidence type="ECO:0000313" key="2">
    <source>
        <dbReference type="EMBL" id="CAB5395574.1"/>
    </source>
</evidence>
<proteinExistence type="predicted"/>
<sequence length="114" mass="12830">MILFFFLSCFLSSNITQKFIIEPSSINELMGKILKNVIKSSDKTPDFSSSMPLKERNIESAIKSISKNFEQSFYTEHSVAKSTLQFLVCCGAPDIDRSFLSVKYCTFNACNSSN</sequence>
<dbReference type="Proteomes" id="UP000684084">
    <property type="component" value="Unassembled WGS sequence"/>
</dbReference>
<dbReference type="EMBL" id="CAGKOT010000101">
    <property type="protein sequence ID" value="CAB5395574.1"/>
    <property type="molecule type" value="Genomic_DNA"/>
</dbReference>
<protein>
    <submittedName>
        <fullName evidence="2">Uncharacterized protein</fullName>
    </submittedName>
</protein>
<dbReference type="AlphaFoldDB" id="A0A916EKM8"/>
<feature type="signal peptide" evidence="1">
    <location>
        <begin position="1"/>
        <end position="16"/>
    </location>
</feature>
<accession>A0A916EKM8</accession>
<name>A0A916EKM8_9GLOM</name>
<dbReference type="OrthoDB" id="10394319at2759"/>
<evidence type="ECO:0000256" key="1">
    <source>
        <dbReference type="SAM" id="SignalP"/>
    </source>
</evidence>
<evidence type="ECO:0000313" key="3">
    <source>
        <dbReference type="Proteomes" id="UP000684084"/>
    </source>
</evidence>
<keyword evidence="1" id="KW-0732">Signal</keyword>
<organism evidence="2 3">
    <name type="scientific">Rhizophagus irregularis</name>
    <dbReference type="NCBI Taxonomy" id="588596"/>
    <lineage>
        <taxon>Eukaryota</taxon>
        <taxon>Fungi</taxon>
        <taxon>Fungi incertae sedis</taxon>
        <taxon>Mucoromycota</taxon>
        <taxon>Glomeromycotina</taxon>
        <taxon>Glomeromycetes</taxon>
        <taxon>Glomerales</taxon>
        <taxon>Glomeraceae</taxon>
        <taxon>Rhizophagus</taxon>
    </lineage>
</organism>
<reference evidence="2" key="1">
    <citation type="submission" date="2020-05" db="EMBL/GenBank/DDBJ databases">
        <authorList>
            <person name="Rincon C."/>
            <person name="Sanders R I."/>
            <person name="Robbins C."/>
            <person name="Chaturvedi A."/>
        </authorList>
    </citation>
    <scope>NUCLEOTIDE SEQUENCE</scope>
    <source>
        <strain evidence="2">CHB12</strain>
    </source>
</reference>
<feature type="chain" id="PRO_5037433032" evidence="1">
    <location>
        <begin position="17"/>
        <end position="114"/>
    </location>
</feature>
<comment type="caution">
    <text evidence="2">The sequence shown here is derived from an EMBL/GenBank/DDBJ whole genome shotgun (WGS) entry which is preliminary data.</text>
</comment>
<gene>
    <name evidence="2" type="ORF">CHRIB12_LOCUS23909</name>
</gene>